<sequence>MSPQKVAWLFMQGFQTKYYLSEAECGDFVVNHQAMTLHTRKAWQVPLRHNFHQPDRKLVCEMPGETWEMIACKGCDGNVKRVCSQKRKTRETFQRVKWEKEGWSGSEL</sequence>
<dbReference type="Proteomes" id="UP000004407">
    <property type="component" value="Unassembled WGS sequence"/>
</dbReference>
<accession>G6AU92</accession>
<comment type="caution">
    <text evidence="1">The sequence shown here is derived from an EMBL/GenBank/DDBJ whole genome shotgun (WGS) entry which is preliminary data.</text>
</comment>
<gene>
    <name evidence="1" type="ORF">HMPREF0673_00176</name>
</gene>
<evidence type="ECO:0000313" key="1">
    <source>
        <dbReference type="EMBL" id="EHJ42031.1"/>
    </source>
</evidence>
<proteinExistence type="predicted"/>
<reference evidence="1 2" key="1">
    <citation type="submission" date="2011-08" db="EMBL/GenBank/DDBJ databases">
        <authorList>
            <person name="Weinstock G."/>
            <person name="Sodergren E."/>
            <person name="Clifton S."/>
            <person name="Fulton L."/>
            <person name="Fulton B."/>
            <person name="Courtney L."/>
            <person name="Fronick C."/>
            <person name="Harrison M."/>
            <person name="Strong C."/>
            <person name="Farmer C."/>
            <person name="Delahaunty K."/>
            <person name="Markovic C."/>
            <person name="Hall O."/>
            <person name="Minx P."/>
            <person name="Tomlinson C."/>
            <person name="Mitreva M."/>
            <person name="Hou S."/>
            <person name="Chen J."/>
            <person name="Wollam A."/>
            <person name="Pepin K.H."/>
            <person name="Johnson M."/>
            <person name="Bhonagiri V."/>
            <person name="Zhang X."/>
            <person name="Suruliraj S."/>
            <person name="Warren W."/>
            <person name="Chinwalla A."/>
            <person name="Mardis E.R."/>
            <person name="Wilson R.K."/>
        </authorList>
    </citation>
    <scope>NUCLEOTIDE SEQUENCE [LARGE SCALE GENOMIC DNA]</scope>
    <source>
        <strain evidence="1 2">DSM 18206</strain>
    </source>
</reference>
<dbReference type="AlphaFoldDB" id="G6AU92"/>
<dbReference type="EMBL" id="AFZZ01000023">
    <property type="protein sequence ID" value="EHJ42031.1"/>
    <property type="molecule type" value="Genomic_DNA"/>
</dbReference>
<name>G6AU92_9BACT</name>
<dbReference type="eggNOG" id="ENOG503469T">
    <property type="taxonomic scope" value="Bacteria"/>
</dbReference>
<protein>
    <submittedName>
        <fullName evidence="1">Uncharacterized protein</fullName>
    </submittedName>
</protein>
<evidence type="ECO:0000313" key="2">
    <source>
        <dbReference type="Proteomes" id="UP000004407"/>
    </source>
</evidence>
<organism evidence="1 2">
    <name type="scientific">Leyella stercorea DSM 18206</name>
    <dbReference type="NCBI Taxonomy" id="1002367"/>
    <lineage>
        <taxon>Bacteria</taxon>
        <taxon>Pseudomonadati</taxon>
        <taxon>Bacteroidota</taxon>
        <taxon>Bacteroidia</taxon>
        <taxon>Bacteroidales</taxon>
        <taxon>Prevotellaceae</taxon>
        <taxon>Leyella</taxon>
    </lineage>
</organism>
<dbReference type="HOGENOM" id="CLU_170866_0_0_10"/>